<evidence type="ECO:0000313" key="2">
    <source>
        <dbReference type="EMBL" id="KAA1106318.1"/>
    </source>
</evidence>
<dbReference type="OrthoDB" id="409725at2759"/>
<dbReference type="EMBL" id="VSWC01000040">
    <property type="protein sequence ID" value="KAA1106318.1"/>
    <property type="molecule type" value="Genomic_DNA"/>
</dbReference>
<proteinExistence type="predicted"/>
<protein>
    <submittedName>
        <fullName evidence="2">Uncharacterized protein</fullName>
    </submittedName>
</protein>
<comment type="caution">
    <text evidence="2">The sequence shown here is derived from an EMBL/GenBank/DDBJ whole genome shotgun (WGS) entry which is preliminary data.</text>
</comment>
<evidence type="ECO:0000313" key="3">
    <source>
        <dbReference type="Proteomes" id="UP000324748"/>
    </source>
</evidence>
<dbReference type="Proteomes" id="UP000324748">
    <property type="component" value="Unassembled WGS sequence"/>
</dbReference>
<dbReference type="AlphaFoldDB" id="A0A5B0PZH9"/>
<name>A0A5B0PZH9_PUCGR</name>
<sequence>MKYTGWPDDAHLRGGEEAGSSLLAGEVVQPRRPGGCPPGRRGCTTSPTRRIPSSAGEVVPPTRRDSSWSARLPPTPIKRKWRVDHQADSKVHDVFSLFRSYSLMTGISLDTLRSTGWVFDINLSKNSSPFAFYSLYKFHAVNWKVLKTTLMEQVAMVIEVVQPRRPGGFPPQPARLYRRPGGIPPGLHANCRPSTLQQIGVWACTPIRFGIPSCLRAFYIQDGS</sequence>
<keyword evidence="3" id="KW-1185">Reference proteome</keyword>
<gene>
    <name evidence="2" type="ORF">PGT21_033060</name>
</gene>
<feature type="compositionally biased region" description="Low complexity" evidence="1">
    <location>
        <begin position="30"/>
        <end position="43"/>
    </location>
</feature>
<feature type="region of interest" description="Disordered" evidence="1">
    <location>
        <begin position="1"/>
        <end position="71"/>
    </location>
</feature>
<accession>A0A5B0PZH9</accession>
<organism evidence="2 3">
    <name type="scientific">Puccinia graminis f. sp. tritici</name>
    <dbReference type="NCBI Taxonomy" id="56615"/>
    <lineage>
        <taxon>Eukaryota</taxon>
        <taxon>Fungi</taxon>
        <taxon>Dikarya</taxon>
        <taxon>Basidiomycota</taxon>
        <taxon>Pucciniomycotina</taxon>
        <taxon>Pucciniomycetes</taxon>
        <taxon>Pucciniales</taxon>
        <taxon>Pucciniaceae</taxon>
        <taxon>Puccinia</taxon>
    </lineage>
</organism>
<reference evidence="2 3" key="1">
    <citation type="submission" date="2019-05" db="EMBL/GenBank/DDBJ databases">
        <title>Emergence of the Ug99 lineage of the wheat stem rust pathogen through somatic hybridization.</title>
        <authorList>
            <person name="Li F."/>
            <person name="Upadhyaya N.M."/>
            <person name="Sperschneider J."/>
            <person name="Matny O."/>
            <person name="Nguyen-Phuc H."/>
            <person name="Mago R."/>
            <person name="Raley C."/>
            <person name="Miller M.E."/>
            <person name="Silverstein K.A.T."/>
            <person name="Henningsen E."/>
            <person name="Hirsch C.D."/>
            <person name="Visser B."/>
            <person name="Pretorius Z.A."/>
            <person name="Steffenson B.J."/>
            <person name="Schwessinger B."/>
            <person name="Dodds P.N."/>
            <person name="Figueroa M."/>
        </authorList>
    </citation>
    <scope>NUCLEOTIDE SEQUENCE [LARGE SCALE GENOMIC DNA]</scope>
    <source>
        <strain evidence="2">21-0</strain>
    </source>
</reference>
<evidence type="ECO:0000256" key="1">
    <source>
        <dbReference type="SAM" id="MobiDB-lite"/>
    </source>
</evidence>